<accession>A0A926F6T0</accession>
<dbReference type="RefSeq" id="WP_262434252.1">
    <property type="nucleotide sequence ID" value="NZ_JACRTF010000001.1"/>
</dbReference>
<dbReference type="AlphaFoldDB" id="A0A926F6T0"/>
<gene>
    <name evidence="1" type="ORF">H8744_07440</name>
</gene>
<sequence length="780" mass="84246">MLANIFSASAKIERAFSADGLCNVKIEVDKGSNVIATTIAGHGTRLTLTDGVNDVQLDDSENPLQIEAAEGAEIVSCKVNGSDGSIGGDGKLRVGITEGLHIEITTRSLSANPAVTFSVTDPSHIIVKADDELVSDISSPKEFAKGTMLTIAPADGYEVINVSTTERPTIPFANGVYSIRVEQEMTIYVQSQAANPVVTFEIDYPGRISVVNQSTRKPIDISSSKVSLPKGTVMEIQASDEKYSIKSVKVNGQDKAPAGGSAIYNVGVEGNMTVAIATSSTVPSVKFDVDKPENVKIHKLGSEEMLDVAKTYEMEKNTQIVIEAASDEVRIASVIANGMKLTPLGNGTYMTSVAMDMVIEVKTKGNLPTLDFKVDAPERINVLNGAEKLDISEMVELPIGTEITIEPANENCIIRSVVADGEELEAGSDKKYHVTVAGDMEFVIETAASLVLHIIQPEKGGTIAVYRDGQELHEGDVVITNDKLSFKNTPDENYFFVNYMVNNEECVETYTVSGSTDITVGAVFRALRDGYVAVNFELDEKGGLLNIRNIVDSEFISLDPSKPCEVKKGSAINIWIFTATVNIASCTKNGVDVPADADKEGRSYTMTVDENATIKVTTVKLVSVSGEHTNDDMYNSIGDVYIKYKGEVANTFIVPVGTTVELVAEPEEGYILDYYYLNYDESTKFTENAYTVENTDKEIIVIKGAFKVNPDSGIESLNSIQGHYDAETMQIITTGGNTKVYTVSGKMVLESNETNISVSALENGIYIVKTQKGVFKLVKK</sequence>
<evidence type="ECO:0000313" key="2">
    <source>
        <dbReference type="Proteomes" id="UP000651085"/>
    </source>
</evidence>
<name>A0A926F6T0_9BACT</name>
<organism evidence="1 2">
    <name type="scientific">Jilunia laotingensis</name>
    <dbReference type="NCBI Taxonomy" id="2763675"/>
    <lineage>
        <taxon>Bacteria</taxon>
        <taxon>Pseudomonadati</taxon>
        <taxon>Bacteroidota</taxon>
        <taxon>Bacteroidia</taxon>
        <taxon>Bacteroidales</taxon>
        <taxon>Bacteroidaceae</taxon>
        <taxon>Jilunia</taxon>
    </lineage>
</organism>
<proteinExistence type="predicted"/>
<protein>
    <submittedName>
        <fullName evidence="1">T9SS type A sorting domain-containing protein</fullName>
    </submittedName>
</protein>
<keyword evidence="2" id="KW-1185">Reference proteome</keyword>
<comment type="caution">
    <text evidence="1">The sequence shown here is derived from an EMBL/GenBank/DDBJ whole genome shotgun (WGS) entry which is preliminary data.</text>
</comment>
<reference evidence="1" key="1">
    <citation type="submission" date="2020-08" db="EMBL/GenBank/DDBJ databases">
        <title>Genome public.</title>
        <authorList>
            <person name="Liu C."/>
            <person name="Sun Q."/>
        </authorList>
    </citation>
    <scope>NUCLEOTIDE SEQUENCE</scope>
    <source>
        <strain evidence="1">N12</strain>
    </source>
</reference>
<evidence type="ECO:0000313" key="1">
    <source>
        <dbReference type="EMBL" id="MBC8593092.1"/>
    </source>
</evidence>
<dbReference type="Proteomes" id="UP000651085">
    <property type="component" value="Unassembled WGS sequence"/>
</dbReference>
<dbReference type="EMBL" id="JACRTF010000001">
    <property type="protein sequence ID" value="MBC8593092.1"/>
    <property type="molecule type" value="Genomic_DNA"/>
</dbReference>